<proteinExistence type="predicted"/>
<protein>
    <submittedName>
        <fullName evidence="2">Uncharacterized protein</fullName>
    </submittedName>
</protein>
<reference evidence="2" key="1">
    <citation type="submission" date="2022-11" db="UniProtKB">
        <authorList>
            <consortium name="WormBaseParasite"/>
        </authorList>
    </citation>
    <scope>IDENTIFICATION</scope>
</reference>
<dbReference type="WBParaSite" id="JU765_v2.g10175.t1">
    <property type="protein sequence ID" value="JU765_v2.g10175.t1"/>
    <property type="gene ID" value="JU765_v2.g10175"/>
</dbReference>
<evidence type="ECO:0000313" key="1">
    <source>
        <dbReference type="Proteomes" id="UP000887576"/>
    </source>
</evidence>
<evidence type="ECO:0000313" key="2">
    <source>
        <dbReference type="WBParaSite" id="JU765_v2.g10175.t1"/>
    </source>
</evidence>
<name>A0AC34PV08_9BILA</name>
<accession>A0AC34PV08</accession>
<organism evidence="1 2">
    <name type="scientific">Panagrolaimus sp. JU765</name>
    <dbReference type="NCBI Taxonomy" id="591449"/>
    <lineage>
        <taxon>Eukaryota</taxon>
        <taxon>Metazoa</taxon>
        <taxon>Ecdysozoa</taxon>
        <taxon>Nematoda</taxon>
        <taxon>Chromadorea</taxon>
        <taxon>Rhabditida</taxon>
        <taxon>Tylenchina</taxon>
        <taxon>Panagrolaimomorpha</taxon>
        <taxon>Panagrolaimoidea</taxon>
        <taxon>Panagrolaimidae</taxon>
        <taxon>Panagrolaimus</taxon>
    </lineage>
</organism>
<dbReference type="Proteomes" id="UP000887576">
    <property type="component" value="Unplaced"/>
</dbReference>
<sequence length="74" mass="8458">MVFVMLIVFDSLKFVRGNFLVKSVMGLLAKIFCFMIGGYAGAYADQNYDLPKIPSPSELQTRLEQFLSQYRKDP</sequence>